<dbReference type="SMR" id="A0A067ENK3"/>
<reference evidence="1 2" key="1">
    <citation type="submission" date="2014-04" db="EMBL/GenBank/DDBJ databases">
        <authorList>
            <consortium name="International Citrus Genome Consortium"/>
            <person name="Gmitter F."/>
            <person name="Chen C."/>
            <person name="Farmerie W."/>
            <person name="Harkins T."/>
            <person name="Desany B."/>
            <person name="Mohiuddin M."/>
            <person name="Kodira C."/>
            <person name="Borodovsky M."/>
            <person name="Lomsadze A."/>
            <person name="Burns P."/>
            <person name="Jenkins J."/>
            <person name="Prochnik S."/>
            <person name="Shu S."/>
            <person name="Chapman J."/>
            <person name="Pitluck S."/>
            <person name="Schmutz J."/>
            <person name="Rokhsar D."/>
        </authorList>
    </citation>
    <scope>NUCLEOTIDE SEQUENCE</scope>
</reference>
<dbReference type="PaxDb" id="2711-XP_006494986.1"/>
<dbReference type="AlphaFoldDB" id="A0A067ENK3"/>
<dbReference type="eggNOG" id="KOG4197">
    <property type="taxonomic scope" value="Eukaryota"/>
</dbReference>
<dbReference type="STRING" id="2711.A0A067ENK3"/>
<gene>
    <name evidence="1" type="ORF">CISIN_1g036561mg</name>
</gene>
<protein>
    <submittedName>
        <fullName evidence="1">Uncharacterized protein</fullName>
    </submittedName>
</protein>
<dbReference type="EMBL" id="KK784983">
    <property type="protein sequence ID" value="KDO55480.1"/>
    <property type="molecule type" value="Genomic_DNA"/>
</dbReference>
<name>A0A067ENK3_CITSI</name>
<keyword evidence="2" id="KW-1185">Reference proteome</keyword>
<dbReference type="Proteomes" id="UP000027120">
    <property type="component" value="Unassembled WGS sequence"/>
</dbReference>
<proteinExistence type="predicted"/>
<feature type="non-terminal residue" evidence="1">
    <location>
        <position position="122"/>
    </location>
</feature>
<accession>A0A067ENK3</accession>
<evidence type="ECO:0000313" key="2">
    <source>
        <dbReference type="Proteomes" id="UP000027120"/>
    </source>
</evidence>
<sequence length="122" mass="13714">MVPSNQVSHELKELCKVVSSTIGGLDDLELSLNQFTGSLSSSLVTQVIDSCKHEAPTRRLLRFFLWSCKNLSASLEDKDYNHAIRVFAEKKDHMAMNILVSDLRKEGRVMETQSFGVLVETL</sequence>
<evidence type="ECO:0000313" key="1">
    <source>
        <dbReference type="EMBL" id="KDO55480.1"/>
    </source>
</evidence>
<organism evidence="1 2">
    <name type="scientific">Citrus sinensis</name>
    <name type="common">Sweet orange</name>
    <name type="synonym">Citrus aurantium var. sinensis</name>
    <dbReference type="NCBI Taxonomy" id="2711"/>
    <lineage>
        <taxon>Eukaryota</taxon>
        <taxon>Viridiplantae</taxon>
        <taxon>Streptophyta</taxon>
        <taxon>Embryophyta</taxon>
        <taxon>Tracheophyta</taxon>
        <taxon>Spermatophyta</taxon>
        <taxon>Magnoliopsida</taxon>
        <taxon>eudicotyledons</taxon>
        <taxon>Gunneridae</taxon>
        <taxon>Pentapetalae</taxon>
        <taxon>rosids</taxon>
        <taxon>malvids</taxon>
        <taxon>Sapindales</taxon>
        <taxon>Rutaceae</taxon>
        <taxon>Aurantioideae</taxon>
        <taxon>Citrus</taxon>
    </lineage>
</organism>